<reference evidence="20" key="2">
    <citation type="submission" date="2025-09" db="UniProtKB">
        <authorList>
            <consortium name="Ensembl"/>
        </authorList>
    </citation>
    <scope>IDENTIFICATION</scope>
</reference>
<evidence type="ECO:0000256" key="12">
    <source>
        <dbReference type="ARBA" id="ARBA00023242"/>
    </source>
</evidence>
<evidence type="ECO:0000256" key="9">
    <source>
        <dbReference type="ARBA" id="ARBA00023054"/>
    </source>
</evidence>
<dbReference type="GO" id="GO:0061709">
    <property type="term" value="P:reticulophagy"/>
    <property type="evidence" value="ECO:0007669"/>
    <property type="project" value="TreeGrafter"/>
</dbReference>
<dbReference type="PANTHER" id="PTHR13222:SF1">
    <property type="entry name" value="RB1-INDUCIBLE COILED-COIL PROTEIN 1"/>
    <property type="match status" value="1"/>
</dbReference>
<evidence type="ECO:0000256" key="5">
    <source>
        <dbReference type="ARBA" id="ARBA00022490"/>
    </source>
</evidence>
<feature type="domain" description="Autophagy-related protein 11 C-terminal" evidence="19">
    <location>
        <begin position="1464"/>
        <end position="1572"/>
    </location>
</feature>
<dbReference type="GO" id="GO:0005764">
    <property type="term" value="C:lysosome"/>
    <property type="evidence" value="ECO:0007669"/>
    <property type="project" value="UniProtKB-SubCell"/>
</dbReference>
<dbReference type="GO" id="GO:1990316">
    <property type="term" value="C:Atg1/ULK1 kinase complex"/>
    <property type="evidence" value="ECO:0007669"/>
    <property type="project" value="TreeGrafter"/>
</dbReference>
<organism evidence="20 21">
    <name type="scientific">Gadus morhua</name>
    <name type="common">Atlantic cod</name>
    <dbReference type="NCBI Taxonomy" id="8049"/>
    <lineage>
        <taxon>Eukaryota</taxon>
        <taxon>Metazoa</taxon>
        <taxon>Chordata</taxon>
        <taxon>Craniata</taxon>
        <taxon>Vertebrata</taxon>
        <taxon>Euteleostomi</taxon>
        <taxon>Actinopterygii</taxon>
        <taxon>Neopterygii</taxon>
        <taxon>Teleostei</taxon>
        <taxon>Neoteleostei</taxon>
        <taxon>Acanthomorphata</taxon>
        <taxon>Zeiogadaria</taxon>
        <taxon>Gadariae</taxon>
        <taxon>Gadiformes</taxon>
        <taxon>Gadoidei</taxon>
        <taxon>Gadidae</taxon>
        <taxon>Gadus</taxon>
    </lineage>
</organism>
<feature type="coiled-coil region" evidence="17">
    <location>
        <begin position="1439"/>
        <end position="1466"/>
    </location>
</feature>
<keyword evidence="6" id="KW-0597">Phosphoprotein</keyword>
<dbReference type="InterPro" id="IPR019460">
    <property type="entry name" value="Atg11_C"/>
</dbReference>
<feature type="compositionally biased region" description="Low complexity" evidence="18">
    <location>
        <begin position="251"/>
        <end position="266"/>
    </location>
</feature>
<feature type="region of interest" description="Disordered" evidence="18">
    <location>
        <begin position="217"/>
        <end position="275"/>
    </location>
</feature>
<dbReference type="GO" id="GO:0005634">
    <property type="term" value="C:nucleus"/>
    <property type="evidence" value="ECO:0007669"/>
    <property type="project" value="UniProtKB-SubCell"/>
</dbReference>
<reference evidence="20" key="1">
    <citation type="submission" date="2025-08" db="UniProtKB">
        <authorList>
            <consortium name="Ensembl"/>
        </authorList>
    </citation>
    <scope>IDENTIFICATION</scope>
</reference>
<gene>
    <name evidence="20" type="primary">RB1CC1</name>
</gene>
<feature type="region of interest" description="Disordered" evidence="18">
    <location>
        <begin position="1201"/>
        <end position="1228"/>
    </location>
</feature>
<evidence type="ECO:0000256" key="2">
    <source>
        <dbReference type="ARBA" id="ARBA00004329"/>
    </source>
</evidence>
<keyword evidence="8" id="KW-0805">Transcription regulation</keyword>
<dbReference type="InterPro" id="IPR040040">
    <property type="entry name" value="ATG11"/>
</dbReference>
<dbReference type="GO" id="GO:0034727">
    <property type="term" value="P:piecemeal microautophagy of the nucleus"/>
    <property type="evidence" value="ECO:0007669"/>
    <property type="project" value="TreeGrafter"/>
</dbReference>
<dbReference type="Gene3D" id="3.10.20.90">
    <property type="entry name" value="Phosphatidylinositol 3-kinase Catalytic Subunit, Chain A, domain 1"/>
    <property type="match status" value="1"/>
</dbReference>
<dbReference type="Proteomes" id="UP000694546">
    <property type="component" value="Chromosome 8"/>
</dbReference>
<evidence type="ECO:0000256" key="7">
    <source>
        <dbReference type="ARBA" id="ARBA00023006"/>
    </source>
</evidence>
<keyword evidence="7" id="KW-0072">Autophagy</keyword>
<feature type="compositionally biased region" description="Polar residues" evidence="18">
    <location>
        <begin position="621"/>
        <end position="630"/>
    </location>
</feature>
<evidence type="ECO:0000256" key="11">
    <source>
        <dbReference type="ARBA" id="ARBA00023228"/>
    </source>
</evidence>
<dbReference type="PANTHER" id="PTHR13222">
    <property type="entry name" value="RB1-INDUCIBLE COILED-COIL"/>
    <property type="match status" value="1"/>
</dbReference>
<feature type="region of interest" description="Disordered" evidence="18">
    <location>
        <begin position="939"/>
        <end position="975"/>
    </location>
</feature>
<dbReference type="GO" id="GO:0000045">
    <property type="term" value="P:autophagosome assembly"/>
    <property type="evidence" value="ECO:0007669"/>
    <property type="project" value="InterPro"/>
</dbReference>
<feature type="coiled-coil region" evidence="17">
    <location>
        <begin position="1040"/>
        <end position="1067"/>
    </location>
</feature>
<evidence type="ECO:0000256" key="13">
    <source>
        <dbReference type="ARBA" id="ARBA00023306"/>
    </source>
</evidence>
<dbReference type="GO" id="GO:0008285">
    <property type="term" value="P:negative regulation of cell population proliferation"/>
    <property type="evidence" value="ECO:0007669"/>
    <property type="project" value="UniProtKB-ARBA"/>
</dbReference>
<dbReference type="GeneTree" id="ENSGT00390000015871"/>
<feature type="compositionally biased region" description="Basic and acidic residues" evidence="18">
    <location>
        <begin position="1166"/>
        <end position="1181"/>
    </location>
</feature>
<evidence type="ECO:0000256" key="14">
    <source>
        <dbReference type="ARBA" id="ARBA00053494"/>
    </source>
</evidence>
<evidence type="ECO:0000256" key="3">
    <source>
        <dbReference type="ARBA" id="ARBA00004371"/>
    </source>
</evidence>
<accession>A0A8C5AUE3</accession>
<evidence type="ECO:0000256" key="18">
    <source>
        <dbReference type="SAM" id="MobiDB-lite"/>
    </source>
</evidence>
<feature type="compositionally biased region" description="Pro residues" evidence="18">
    <location>
        <begin position="651"/>
        <end position="660"/>
    </location>
</feature>
<evidence type="ECO:0000259" key="19">
    <source>
        <dbReference type="Pfam" id="PF10377"/>
    </source>
</evidence>
<dbReference type="CDD" id="cd17060">
    <property type="entry name" value="Ubl_RB1CC1"/>
    <property type="match status" value="1"/>
</dbReference>
<feature type="region of interest" description="Disordered" evidence="18">
    <location>
        <begin position="621"/>
        <end position="669"/>
    </location>
</feature>
<comment type="function">
    <text evidence="14">Involved in autophagy. Regulates early events but also late events of autophagosome formation through direct interaction with Atg16L1. Required for the formation of the autophagosome-like double-membrane structure that surrounds the Salmonella-containing vacuole (SCV) during S.typhimurium infection and subsequent xenophagy. Involved in repair of DNA damage caused by ionizing radiation, which subsequently improves cell survival by decreasing apoptosis. Inhibits PTK2/FAK1 and PTK2B/PYK2 kinase activity, affecting their downstream signaling pathways. Plays a role as a modulator of TGF-beta-signaling by restricting substrate specificity of RNF111. Functions as a DNA-binding transcription factor. Is a potent regulator of the RB1 pathway through induction of RB1 expression. Plays a crucial role in muscular differentiation. Plays an indispensable role in fetal hematopoiesis and in the regulation of neuronal homeostasis.</text>
</comment>
<dbReference type="FunFam" id="3.10.20.90:FF:000049">
    <property type="entry name" value="RB1-inducible coiled-coil protein 1 isoform X1"/>
    <property type="match status" value="1"/>
</dbReference>
<keyword evidence="11" id="KW-0458">Lysosome</keyword>
<feature type="region of interest" description="Disordered" evidence="18">
    <location>
        <begin position="1166"/>
        <end position="1188"/>
    </location>
</feature>
<proteinExistence type="predicted"/>
<feature type="region of interest" description="Disordered" evidence="18">
    <location>
        <begin position="1248"/>
        <end position="1269"/>
    </location>
</feature>
<dbReference type="GO" id="GO:0019901">
    <property type="term" value="F:protein kinase binding"/>
    <property type="evidence" value="ECO:0007669"/>
    <property type="project" value="UniProtKB-ARBA"/>
</dbReference>
<evidence type="ECO:0000256" key="10">
    <source>
        <dbReference type="ARBA" id="ARBA00023163"/>
    </source>
</evidence>
<keyword evidence="12" id="KW-0539">Nucleus</keyword>
<evidence type="ECO:0000256" key="6">
    <source>
        <dbReference type="ARBA" id="ARBA00022553"/>
    </source>
</evidence>
<evidence type="ECO:0000256" key="16">
    <source>
        <dbReference type="ARBA" id="ARBA00080154"/>
    </source>
</evidence>
<evidence type="ECO:0000256" key="17">
    <source>
        <dbReference type="SAM" id="Coils"/>
    </source>
</evidence>
<dbReference type="GO" id="GO:0031090">
    <property type="term" value="C:organelle membrane"/>
    <property type="evidence" value="ECO:0007669"/>
    <property type="project" value="UniProtKB-ARBA"/>
</dbReference>
<evidence type="ECO:0000256" key="8">
    <source>
        <dbReference type="ARBA" id="ARBA00023015"/>
    </source>
</evidence>
<evidence type="ECO:0000256" key="1">
    <source>
        <dbReference type="ARBA" id="ARBA00004123"/>
    </source>
</evidence>
<name>A0A8C5AUE3_GADMO</name>
<keyword evidence="13" id="KW-0131">Cell cycle</keyword>
<keyword evidence="9 17" id="KW-0175">Coiled coil</keyword>
<dbReference type="GO" id="GO:0034045">
    <property type="term" value="C:phagophore assembly site membrane"/>
    <property type="evidence" value="ECO:0007669"/>
    <property type="project" value="TreeGrafter"/>
</dbReference>
<keyword evidence="21" id="KW-1185">Reference proteome</keyword>
<dbReference type="GO" id="GO:0000422">
    <property type="term" value="P:autophagy of mitochondrion"/>
    <property type="evidence" value="ECO:0007669"/>
    <property type="project" value="TreeGrafter"/>
</dbReference>
<dbReference type="GO" id="GO:0005829">
    <property type="term" value="C:cytosol"/>
    <property type="evidence" value="ECO:0007669"/>
    <property type="project" value="UniProtKB-SubCell"/>
</dbReference>
<dbReference type="GO" id="GO:0060090">
    <property type="term" value="F:molecular adaptor activity"/>
    <property type="evidence" value="ECO:0007669"/>
    <property type="project" value="TreeGrafter"/>
</dbReference>
<dbReference type="GO" id="GO:0034517">
    <property type="term" value="P:ribophagy"/>
    <property type="evidence" value="ECO:0007669"/>
    <property type="project" value="TreeGrafter"/>
</dbReference>
<evidence type="ECO:0000256" key="15">
    <source>
        <dbReference type="ARBA" id="ARBA00069790"/>
    </source>
</evidence>
<keyword evidence="5" id="KW-0963">Cytoplasm</keyword>
<feature type="compositionally biased region" description="Basic and acidic residues" evidence="18">
    <location>
        <begin position="944"/>
        <end position="975"/>
    </location>
</feature>
<comment type="subcellular location">
    <subcellularLocation>
        <location evidence="4">Cytoplasm</location>
        <location evidence="4">Cytosol</location>
    </subcellularLocation>
    <subcellularLocation>
        <location evidence="3">Lysosome</location>
    </subcellularLocation>
    <subcellularLocation>
        <location evidence="1">Nucleus</location>
    </subcellularLocation>
    <subcellularLocation>
        <location evidence="2">Preautophagosomal structure</location>
    </subcellularLocation>
</comment>
<protein>
    <recommendedName>
        <fullName evidence="15">RB1-inducible coiled-coil protein 1</fullName>
    </recommendedName>
    <alternativeName>
        <fullName evidence="16">FAK family kinase-interacting protein of 200 kDa</fullName>
    </alternativeName>
</protein>
<dbReference type="Ensembl" id="ENSGMOT00000073515.1">
    <property type="protein sequence ID" value="ENSGMOP00000037374.1"/>
    <property type="gene ID" value="ENSGMOG00000002866.2"/>
</dbReference>
<keyword evidence="10" id="KW-0804">Transcription</keyword>
<dbReference type="GO" id="GO:0061723">
    <property type="term" value="P:glycophagy"/>
    <property type="evidence" value="ECO:0007669"/>
    <property type="project" value="TreeGrafter"/>
</dbReference>
<evidence type="ECO:0000256" key="4">
    <source>
        <dbReference type="ARBA" id="ARBA00004514"/>
    </source>
</evidence>
<sequence>MKLYVFQVNNGSTLTFDTELAVQTVLDLKHAIQVKYKIATQHQVLVVNGGECMAAERRVCSYSAGTDTNPIFLFNKEMILCDRAPTIPKTTFSIENEMELKVEESLMMPAVFHTVASRTQLAVEMFEVAKKLCSFCERLVHDEHLQHQGWAAIMANLDDCTLSYQKLLWKYESAYTNYQQDFEEIKYKLTKLGTAVSVMAKIPLLECLTRHSYREIVEKSTSTPDKDSDETEGEKSTDSILRGPQRPTKLPASFSAPAATASGSPSDQGTNEMTDSGGLRAALQEEEDDSPEMALPPNFNVTLLDWINVQDRPNDVESVVRKCLDSINRLDPRIIQPFLADCKDTIAKLDNQNMKAIKGLEDRLYALDQMIASCKKLVNEQKELAQGFLANQKRAENLKDTSVLPDLCLSHANQLMIMLTNHRKLLDIKQKCTTAKQELANNLQVRLKWCCYVMLHADQDGEKLQALFRLLVELLERVRVVEALSTVPQMYCLAVVEVVRRKMFIRHYREVLMRSLVPRRSFLRNRLFRGLDSWPPTSFCTRKPRRFDYELPDISLEDLHYLKSCCPTEVQPFLMVPTLCDFEPLNRHVAVLHQLVQAAQSMDEMSRTITDLLNEQRVLRTTSRTPSPLSMSAPPPGSQNHLPLIYSPSVPGQPPPPAAPAPAEDLSPDSIDAQTFDFETIGHPNMDLVLQQGSLDLDSLAESPESDFMSAVNEFVMEGAALCSPAALSDPTSPEMMVESLYSSVINAIDNKRILDCTTLEMENTRAAVLERAAERYRVAAEESQGDLRSVKDDLRHLRGLVLKEQRDFGLGLRAMCLEVRGAVDGMRPAQEQEAGERHRRELLLLRQELEARVQALTRENEGHEAGVKEVQRAMLELEALLDHKQAELARLEGEGERRARAEADHAERARALEQTVREQAEEIQGLAAARGSLEGQLESLRSATERGQRELREELEGAERSHLKEREDEMRREHEAQLQLLSGRHREAQEQLSEAHRGELSEAAATLAAALAEKDGRIGELEDRASELADLRCKLEVELALKESEAEEVTRSLEEARAQQAEVAELRVAAAATGGLRAELAALGQELWRRGEEHEVGLSELRALMRREKDHCISELVERHEVESGGLRGEVAALQRRAAEAEGADTERQEREKELGQRVAALQQEKEEQLRRSHEQEAELRSASADMQAENDLLSQKLHEEAEGQRQAEARRGSEREEEASKVQELGAQKKELEARLLDRIQKLETELHESKSSNRYGGGGAPASASPLSLDSALQERLQQERASLQSQMELLERRKDQEMQNLKTSLIAEQQTNFNTVLTREKMKKEQVIKELTESLRKVSQQQETDKALIEMLSEDRASVMQEKKHLEEELNRMRSSALISSTFMTSQHHPPPAHHLFPGDPDRLASVMPVGEEEHDRVESAVEASMVAMHDTILMTEEKQRIILLERTLHMKEEENKRLSQRLMSQSMSSVSSRHSEKIAIRDFQVGDLVLIILDERHDNYVLFTVGPTLYFLHSESLSALDLKPASGTSRRPWVLGKVMEKEYCQAKKAQNRFKVPLGTKFYRVKAVPWNRKV</sequence>
<dbReference type="Pfam" id="PF10377">
    <property type="entry name" value="ATG11"/>
    <property type="match status" value="1"/>
</dbReference>
<evidence type="ECO:0000313" key="21">
    <source>
        <dbReference type="Proteomes" id="UP000694546"/>
    </source>
</evidence>
<evidence type="ECO:0000313" key="20">
    <source>
        <dbReference type="Ensembl" id="ENSGMOP00000037374.1"/>
    </source>
</evidence>